<evidence type="ECO:0000256" key="2">
    <source>
        <dbReference type="SAM" id="Phobius"/>
    </source>
</evidence>
<keyword evidence="2" id="KW-1133">Transmembrane helix</keyword>
<comment type="caution">
    <text evidence="3">The sequence shown here is derived from an EMBL/GenBank/DDBJ whole genome shotgun (WGS) entry which is preliminary data.</text>
</comment>
<dbReference type="Proteomes" id="UP001201980">
    <property type="component" value="Unassembled WGS sequence"/>
</dbReference>
<keyword evidence="2" id="KW-0812">Transmembrane</keyword>
<keyword evidence="2" id="KW-0472">Membrane</keyword>
<name>A0AAD5RQJ9_9PEZI</name>
<dbReference type="AlphaFoldDB" id="A0AAD5RQJ9"/>
<evidence type="ECO:0000313" key="4">
    <source>
        <dbReference type="Proteomes" id="UP001201980"/>
    </source>
</evidence>
<feature type="transmembrane region" description="Helical" evidence="2">
    <location>
        <begin position="58"/>
        <end position="82"/>
    </location>
</feature>
<feature type="region of interest" description="Disordered" evidence="1">
    <location>
        <begin position="93"/>
        <end position="114"/>
    </location>
</feature>
<sequence length="166" mass="17370">MDLEHDCCTDNQYLAEMDLVEPGVRGSIYLPGSRTIASAADNTATTCPASTPKCQAMAIGVGLGVPLGMCLLTLGVLVGHIFNRRAATQSANTVVHHDPNSPPGADKISSSPSAKVRSISTMLSPSNVHSHQSDISQRHSPIFESAGGLVVEMSSQTNRTELEGGK</sequence>
<gene>
    <name evidence="3" type="ORF">MKZ38_005597</name>
</gene>
<proteinExistence type="predicted"/>
<reference evidence="3" key="1">
    <citation type="submission" date="2022-07" db="EMBL/GenBank/DDBJ databases">
        <title>Draft genome sequence of Zalerion maritima ATCC 34329, a (micro)plastics degrading marine fungus.</title>
        <authorList>
            <person name="Paco A."/>
            <person name="Goncalves M.F.M."/>
            <person name="Rocha-Santos T.A.P."/>
            <person name="Alves A."/>
        </authorList>
    </citation>
    <scope>NUCLEOTIDE SEQUENCE</scope>
    <source>
        <strain evidence="3">ATCC 34329</strain>
    </source>
</reference>
<evidence type="ECO:0000256" key="1">
    <source>
        <dbReference type="SAM" id="MobiDB-lite"/>
    </source>
</evidence>
<organism evidence="3 4">
    <name type="scientific">Zalerion maritima</name>
    <dbReference type="NCBI Taxonomy" id="339359"/>
    <lineage>
        <taxon>Eukaryota</taxon>
        <taxon>Fungi</taxon>
        <taxon>Dikarya</taxon>
        <taxon>Ascomycota</taxon>
        <taxon>Pezizomycotina</taxon>
        <taxon>Sordariomycetes</taxon>
        <taxon>Lulworthiomycetidae</taxon>
        <taxon>Lulworthiales</taxon>
        <taxon>Lulworthiaceae</taxon>
        <taxon>Zalerion</taxon>
    </lineage>
</organism>
<evidence type="ECO:0000313" key="3">
    <source>
        <dbReference type="EMBL" id="KAJ2896372.1"/>
    </source>
</evidence>
<accession>A0AAD5RQJ9</accession>
<dbReference type="EMBL" id="JAKWBI020000336">
    <property type="protein sequence ID" value="KAJ2896372.1"/>
    <property type="molecule type" value="Genomic_DNA"/>
</dbReference>
<keyword evidence="4" id="KW-1185">Reference proteome</keyword>
<protein>
    <submittedName>
        <fullName evidence="3">Uncharacterized protein</fullName>
    </submittedName>
</protein>